<name>A0ACB9BDF7_ARCLA</name>
<dbReference type="EMBL" id="CM042052">
    <property type="protein sequence ID" value="KAI3720103.1"/>
    <property type="molecule type" value="Genomic_DNA"/>
</dbReference>
<organism evidence="1 2">
    <name type="scientific">Arctium lappa</name>
    <name type="common">Greater burdock</name>
    <name type="synonym">Lappa major</name>
    <dbReference type="NCBI Taxonomy" id="4217"/>
    <lineage>
        <taxon>Eukaryota</taxon>
        <taxon>Viridiplantae</taxon>
        <taxon>Streptophyta</taxon>
        <taxon>Embryophyta</taxon>
        <taxon>Tracheophyta</taxon>
        <taxon>Spermatophyta</taxon>
        <taxon>Magnoliopsida</taxon>
        <taxon>eudicotyledons</taxon>
        <taxon>Gunneridae</taxon>
        <taxon>Pentapetalae</taxon>
        <taxon>asterids</taxon>
        <taxon>campanulids</taxon>
        <taxon>Asterales</taxon>
        <taxon>Asteraceae</taxon>
        <taxon>Carduoideae</taxon>
        <taxon>Cardueae</taxon>
        <taxon>Arctiinae</taxon>
        <taxon>Arctium</taxon>
    </lineage>
</organism>
<protein>
    <submittedName>
        <fullName evidence="1">Uncharacterized protein</fullName>
    </submittedName>
</protein>
<reference evidence="1 2" key="2">
    <citation type="journal article" date="2022" name="Mol. Ecol. Resour.">
        <title>The genomes of chicory, endive, great burdock and yacon provide insights into Asteraceae paleo-polyploidization history and plant inulin production.</title>
        <authorList>
            <person name="Fan W."/>
            <person name="Wang S."/>
            <person name="Wang H."/>
            <person name="Wang A."/>
            <person name="Jiang F."/>
            <person name="Liu H."/>
            <person name="Zhao H."/>
            <person name="Xu D."/>
            <person name="Zhang Y."/>
        </authorList>
    </citation>
    <scope>NUCLEOTIDE SEQUENCE [LARGE SCALE GENOMIC DNA]</scope>
    <source>
        <strain evidence="2">cv. Niubang</strain>
    </source>
</reference>
<accession>A0ACB9BDF7</accession>
<keyword evidence="2" id="KW-1185">Reference proteome</keyword>
<dbReference type="Proteomes" id="UP001055879">
    <property type="component" value="Linkage Group LG06"/>
</dbReference>
<sequence length="81" mass="8839">MCDLIFKVFRQELSVVNLRNQCQSFSMSASPSPFRSTTTYSPSPPSTLTEHINSLPPHSTVASSSPSFEHSSLSSPFSSDL</sequence>
<reference evidence="2" key="1">
    <citation type="journal article" date="2022" name="Mol. Ecol. Resour.">
        <title>The genomes of chicory, endive, great burdock and yacon provide insights into Asteraceae palaeo-polyploidization history and plant inulin production.</title>
        <authorList>
            <person name="Fan W."/>
            <person name="Wang S."/>
            <person name="Wang H."/>
            <person name="Wang A."/>
            <person name="Jiang F."/>
            <person name="Liu H."/>
            <person name="Zhao H."/>
            <person name="Xu D."/>
            <person name="Zhang Y."/>
        </authorList>
    </citation>
    <scope>NUCLEOTIDE SEQUENCE [LARGE SCALE GENOMIC DNA]</scope>
    <source>
        <strain evidence="2">cv. Niubang</strain>
    </source>
</reference>
<proteinExistence type="predicted"/>
<evidence type="ECO:0000313" key="2">
    <source>
        <dbReference type="Proteomes" id="UP001055879"/>
    </source>
</evidence>
<evidence type="ECO:0000313" key="1">
    <source>
        <dbReference type="EMBL" id="KAI3720103.1"/>
    </source>
</evidence>
<comment type="caution">
    <text evidence="1">The sequence shown here is derived from an EMBL/GenBank/DDBJ whole genome shotgun (WGS) entry which is preliminary data.</text>
</comment>
<gene>
    <name evidence="1" type="ORF">L6452_21013</name>
</gene>